<reference evidence="1" key="1">
    <citation type="journal article" date="2015" name="Nature">
        <title>Complex archaea that bridge the gap between prokaryotes and eukaryotes.</title>
        <authorList>
            <person name="Spang A."/>
            <person name="Saw J.H."/>
            <person name="Jorgensen S.L."/>
            <person name="Zaremba-Niedzwiedzka K."/>
            <person name="Martijn J."/>
            <person name="Lind A.E."/>
            <person name="van Eijk R."/>
            <person name="Schleper C."/>
            <person name="Guy L."/>
            <person name="Ettema T.J."/>
        </authorList>
    </citation>
    <scope>NUCLEOTIDE SEQUENCE</scope>
</reference>
<protein>
    <recommendedName>
        <fullName evidence="2">MoaB/Mog domain-containing protein</fullName>
    </recommendedName>
</protein>
<evidence type="ECO:0008006" key="2">
    <source>
        <dbReference type="Google" id="ProtNLM"/>
    </source>
</evidence>
<accession>A0A0F9EPI8</accession>
<dbReference type="InterPro" id="IPR036425">
    <property type="entry name" value="MoaB/Mog-like_dom_sf"/>
</dbReference>
<gene>
    <name evidence="1" type="ORF">LCGC14_2341900</name>
</gene>
<dbReference type="Gene3D" id="3.40.980.10">
    <property type="entry name" value="MoaB/Mog-like domain"/>
    <property type="match status" value="1"/>
</dbReference>
<dbReference type="AlphaFoldDB" id="A0A0F9EPI8"/>
<sequence>MIKVGIITISDKGSRGEREDISGKVIEEIVKKINGDAYAEIIRSDEGTLINLKPLDPSGIVVVFNEQGVIDHYEQVTEKEKPNVNIPVEKMFHIVNDRVADETHGDSVVDSLIWNLEAQEEARRMYRKKVKNSGIIGIVKAATDNNGKLTEHNATQKRTQVTRSWRTNIRSSPY</sequence>
<evidence type="ECO:0000313" key="1">
    <source>
        <dbReference type="EMBL" id="KKL46805.1"/>
    </source>
</evidence>
<proteinExistence type="predicted"/>
<name>A0A0F9EPI8_9ZZZZ</name>
<organism evidence="1">
    <name type="scientific">marine sediment metagenome</name>
    <dbReference type="NCBI Taxonomy" id="412755"/>
    <lineage>
        <taxon>unclassified sequences</taxon>
        <taxon>metagenomes</taxon>
        <taxon>ecological metagenomes</taxon>
    </lineage>
</organism>
<dbReference type="EMBL" id="LAZR01033901">
    <property type="protein sequence ID" value="KKL46805.1"/>
    <property type="molecule type" value="Genomic_DNA"/>
</dbReference>
<comment type="caution">
    <text evidence="1">The sequence shown here is derived from an EMBL/GenBank/DDBJ whole genome shotgun (WGS) entry which is preliminary data.</text>
</comment>
<dbReference type="SUPFAM" id="SSF53218">
    <property type="entry name" value="Molybdenum cofactor biosynthesis proteins"/>
    <property type="match status" value="1"/>
</dbReference>